<dbReference type="AlphaFoldDB" id="A0A0A8Y956"/>
<name>A0A0A8Y956_ARUDO</name>
<reference evidence="1" key="2">
    <citation type="journal article" date="2015" name="Data Brief">
        <title>Shoot transcriptome of the giant reed, Arundo donax.</title>
        <authorList>
            <person name="Barrero R.A."/>
            <person name="Guerrero F.D."/>
            <person name="Moolhuijzen P."/>
            <person name="Goolsby J.A."/>
            <person name="Tidwell J."/>
            <person name="Bellgard S.E."/>
            <person name="Bellgard M.I."/>
        </authorList>
    </citation>
    <scope>NUCLEOTIDE SEQUENCE</scope>
    <source>
        <tissue evidence="1">Shoot tissue taken approximately 20 cm above the soil surface</tissue>
    </source>
</reference>
<reference evidence="1" key="1">
    <citation type="submission" date="2014-09" db="EMBL/GenBank/DDBJ databases">
        <authorList>
            <person name="Magalhaes I.L.F."/>
            <person name="Oliveira U."/>
            <person name="Santos F.R."/>
            <person name="Vidigal T.H.D.A."/>
            <person name="Brescovit A.D."/>
            <person name="Santos A.J."/>
        </authorList>
    </citation>
    <scope>NUCLEOTIDE SEQUENCE</scope>
    <source>
        <tissue evidence="1">Shoot tissue taken approximately 20 cm above the soil surface</tissue>
    </source>
</reference>
<organism evidence="1">
    <name type="scientific">Arundo donax</name>
    <name type="common">Giant reed</name>
    <name type="synonym">Donax arundinaceus</name>
    <dbReference type="NCBI Taxonomy" id="35708"/>
    <lineage>
        <taxon>Eukaryota</taxon>
        <taxon>Viridiplantae</taxon>
        <taxon>Streptophyta</taxon>
        <taxon>Embryophyta</taxon>
        <taxon>Tracheophyta</taxon>
        <taxon>Spermatophyta</taxon>
        <taxon>Magnoliopsida</taxon>
        <taxon>Liliopsida</taxon>
        <taxon>Poales</taxon>
        <taxon>Poaceae</taxon>
        <taxon>PACMAD clade</taxon>
        <taxon>Arundinoideae</taxon>
        <taxon>Arundineae</taxon>
        <taxon>Arundo</taxon>
    </lineage>
</organism>
<dbReference type="EMBL" id="GBRH01275566">
    <property type="protein sequence ID" value="JAD22329.1"/>
    <property type="molecule type" value="Transcribed_RNA"/>
</dbReference>
<proteinExistence type="predicted"/>
<sequence>MVHQNNASIEHWRPNEAIIENNSVGGKKDLIRNLHLQPLAEQNRLLPEPFGSIWQSNCYMECTIFTVLHLLGCGIRQ</sequence>
<protein>
    <submittedName>
        <fullName evidence="1">Uncharacterized protein</fullName>
    </submittedName>
</protein>
<evidence type="ECO:0000313" key="1">
    <source>
        <dbReference type="EMBL" id="JAD22329.1"/>
    </source>
</evidence>
<accession>A0A0A8Y956</accession>